<accession>A0A1Y5F248</accession>
<evidence type="ECO:0000313" key="3">
    <source>
        <dbReference type="Proteomes" id="UP000196531"/>
    </source>
</evidence>
<dbReference type="AlphaFoldDB" id="A0A1Y5F248"/>
<feature type="chain" id="PRO_5012169998" description="Secreted protein" evidence="1">
    <location>
        <begin position="20"/>
        <end position="167"/>
    </location>
</feature>
<reference evidence="3" key="1">
    <citation type="journal article" date="2017" name="Proc. Natl. Acad. Sci. U.S.A.">
        <title>Simulation of Deepwater Horizon oil plume reveals substrate specialization within a complex community of hydrocarbon-degraders.</title>
        <authorList>
            <person name="Hu P."/>
            <person name="Dubinsky E.A."/>
            <person name="Probst A.J."/>
            <person name="Wang J."/>
            <person name="Sieber C.M.K."/>
            <person name="Tom L.M."/>
            <person name="Gardinali P."/>
            <person name="Banfield J.F."/>
            <person name="Atlas R.M."/>
            <person name="Andersen G.L."/>
        </authorList>
    </citation>
    <scope>NUCLEOTIDE SEQUENCE [LARGE SCALE GENOMIC DNA]</scope>
</reference>
<name>A0A1Y5F248_9BACT</name>
<comment type="caution">
    <text evidence="2">The sequence shown here is derived from an EMBL/GenBank/DDBJ whole genome shotgun (WGS) entry which is preliminary data.</text>
</comment>
<evidence type="ECO:0000313" key="2">
    <source>
        <dbReference type="EMBL" id="OUR93516.1"/>
    </source>
</evidence>
<dbReference type="EMBL" id="MAAO01000015">
    <property type="protein sequence ID" value="OUR93516.1"/>
    <property type="molecule type" value="Genomic_DNA"/>
</dbReference>
<protein>
    <recommendedName>
        <fullName evidence="4">Secreted protein</fullName>
    </recommendedName>
</protein>
<keyword evidence="1" id="KW-0732">Signal</keyword>
<organism evidence="2 3">
    <name type="scientific">Halobacteriovorax marinus</name>
    <dbReference type="NCBI Taxonomy" id="97084"/>
    <lineage>
        <taxon>Bacteria</taxon>
        <taxon>Pseudomonadati</taxon>
        <taxon>Bdellovibrionota</taxon>
        <taxon>Bacteriovoracia</taxon>
        <taxon>Bacteriovoracales</taxon>
        <taxon>Halobacteriovoraceae</taxon>
        <taxon>Halobacteriovorax</taxon>
    </lineage>
</organism>
<sequence>MKKLLLLISLLLISNLALAEKFKILDVTNDDKIEETYEFIIDVDENNLITHFLKISYKDSIVDENDSDKYDVSKIVEGGIVLEKRFGKEVIKLATNNFVPTVGATIEVDYLAKGISGRRKSVFIKMKKDSNETWGLYNMNDEAISSMHIKVKTTFGQPTGIKEVIFE</sequence>
<evidence type="ECO:0008006" key="4">
    <source>
        <dbReference type="Google" id="ProtNLM"/>
    </source>
</evidence>
<evidence type="ECO:0000256" key="1">
    <source>
        <dbReference type="SAM" id="SignalP"/>
    </source>
</evidence>
<proteinExistence type="predicted"/>
<feature type="signal peptide" evidence="1">
    <location>
        <begin position="1"/>
        <end position="19"/>
    </location>
</feature>
<dbReference type="Proteomes" id="UP000196531">
    <property type="component" value="Unassembled WGS sequence"/>
</dbReference>
<gene>
    <name evidence="2" type="ORF">A9Q84_18765</name>
</gene>